<feature type="compositionally biased region" description="Low complexity" evidence="5">
    <location>
        <begin position="338"/>
        <end position="351"/>
    </location>
</feature>
<dbReference type="OrthoDB" id="440619at2759"/>
<dbReference type="InterPro" id="IPR042092">
    <property type="entry name" value="PsdUridine_s_RsuA/RluB/E/F_cat"/>
</dbReference>
<dbReference type="InterPro" id="IPR000748">
    <property type="entry name" value="PsdUridine_synth_RsuA/RluB/E/F"/>
</dbReference>
<dbReference type="InterPro" id="IPR002942">
    <property type="entry name" value="S4_RNA-bd"/>
</dbReference>
<dbReference type="EMBL" id="JAFCMP010000023">
    <property type="protein sequence ID" value="KAG5191146.1"/>
    <property type="molecule type" value="Genomic_DNA"/>
</dbReference>
<dbReference type="InterPro" id="IPR036986">
    <property type="entry name" value="S4_RNA-bd_sf"/>
</dbReference>
<keyword evidence="3" id="KW-0413">Isomerase</keyword>
<reference evidence="7" key="1">
    <citation type="submission" date="2021-02" db="EMBL/GenBank/DDBJ databases">
        <title>First Annotated Genome of the Yellow-green Alga Tribonema minus.</title>
        <authorList>
            <person name="Mahan K.M."/>
        </authorList>
    </citation>
    <scope>NUCLEOTIDE SEQUENCE</scope>
    <source>
        <strain evidence="7">UTEX B ZZ1240</strain>
    </source>
</reference>
<dbReference type="AlphaFoldDB" id="A0A835ZDT5"/>
<keyword evidence="2 4" id="KW-0694">RNA-binding</keyword>
<organism evidence="7 8">
    <name type="scientific">Tribonema minus</name>
    <dbReference type="NCBI Taxonomy" id="303371"/>
    <lineage>
        <taxon>Eukaryota</taxon>
        <taxon>Sar</taxon>
        <taxon>Stramenopiles</taxon>
        <taxon>Ochrophyta</taxon>
        <taxon>PX clade</taxon>
        <taxon>Xanthophyceae</taxon>
        <taxon>Tribonematales</taxon>
        <taxon>Tribonemataceae</taxon>
        <taxon>Tribonema</taxon>
    </lineage>
</organism>
<dbReference type="Proteomes" id="UP000664859">
    <property type="component" value="Unassembled WGS sequence"/>
</dbReference>
<dbReference type="PROSITE" id="PS01149">
    <property type="entry name" value="PSI_RSU"/>
    <property type="match status" value="1"/>
</dbReference>
<dbReference type="NCBIfam" id="TIGR00093">
    <property type="entry name" value="pseudouridine synthase"/>
    <property type="match status" value="1"/>
</dbReference>
<comment type="similarity">
    <text evidence="1">Belongs to the pseudouridine synthase RsuA family.</text>
</comment>
<dbReference type="Gene3D" id="3.30.70.1560">
    <property type="entry name" value="Alpha-L RNA-binding motif"/>
    <property type="match status" value="1"/>
</dbReference>
<evidence type="ECO:0000259" key="6">
    <source>
        <dbReference type="SMART" id="SM00363"/>
    </source>
</evidence>
<name>A0A835ZDT5_9STRA</name>
<feature type="compositionally biased region" description="Basic and acidic residues" evidence="5">
    <location>
        <begin position="370"/>
        <end position="380"/>
    </location>
</feature>
<dbReference type="PANTHER" id="PTHR47683:SF3">
    <property type="entry name" value="RIBOSOMAL LARGE SUBUNIT PSEUDOURIDINE SYNTHASE B"/>
    <property type="match status" value="1"/>
</dbReference>
<dbReference type="Gene3D" id="3.30.70.580">
    <property type="entry name" value="Pseudouridine synthase I, catalytic domain, N-terminal subdomain"/>
    <property type="match status" value="1"/>
</dbReference>
<feature type="compositionally biased region" description="Low complexity" evidence="5">
    <location>
        <begin position="409"/>
        <end position="454"/>
    </location>
</feature>
<keyword evidence="8" id="KW-1185">Reference proteome</keyword>
<dbReference type="InterPro" id="IPR006145">
    <property type="entry name" value="PsdUridine_synth_RsuA/RluA"/>
</dbReference>
<dbReference type="InterPro" id="IPR018496">
    <property type="entry name" value="PsdUridine_synth_RsuA/RluB_CS"/>
</dbReference>
<dbReference type="Gene3D" id="3.10.290.10">
    <property type="entry name" value="RNA-binding S4 domain"/>
    <property type="match status" value="1"/>
</dbReference>
<evidence type="ECO:0000256" key="1">
    <source>
        <dbReference type="ARBA" id="ARBA00008348"/>
    </source>
</evidence>
<feature type="domain" description="RNA-binding S4" evidence="6">
    <location>
        <begin position="40"/>
        <end position="115"/>
    </location>
</feature>
<feature type="region of interest" description="Disordered" evidence="5">
    <location>
        <begin position="1"/>
        <end position="37"/>
    </location>
</feature>
<evidence type="ECO:0000256" key="2">
    <source>
        <dbReference type="ARBA" id="ARBA00022884"/>
    </source>
</evidence>
<dbReference type="PANTHER" id="PTHR47683">
    <property type="entry name" value="PSEUDOURIDINE SYNTHASE FAMILY PROTEIN-RELATED"/>
    <property type="match status" value="1"/>
</dbReference>
<dbReference type="GO" id="GO:0001522">
    <property type="term" value="P:pseudouridine synthesis"/>
    <property type="evidence" value="ECO:0007669"/>
    <property type="project" value="InterPro"/>
</dbReference>
<dbReference type="PROSITE" id="PS50889">
    <property type="entry name" value="S4"/>
    <property type="match status" value="1"/>
</dbReference>
<evidence type="ECO:0000313" key="8">
    <source>
        <dbReference type="Proteomes" id="UP000664859"/>
    </source>
</evidence>
<evidence type="ECO:0000313" key="7">
    <source>
        <dbReference type="EMBL" id="KAG5191146.1"/>
    </source>
</evidence>
<dbReference type="Pfam" id="PF01479">
    <property type="entry name" value="S4"/>
    <property type="match status" value="1"/>
</dbReference>
<dbReference type="GO" id="GO:0003723">
    <property type="term" value="F:RNA binding"/>
    <property type="evidence" value="ECO:0007669"/>
    <property type="project" value="UniProtKB-KW"/>
</dbReference>
<dbReference type="CDD" id="cd00165">
    <property type="entry name" value="S4"/>
    <property type="match status" value="1"/>
</dbReference>
<dbReference type="GO" id="GO:0009982">
    <property type="term" value="F:pseudouridine synthase activity"/>
    <property type="evidence" value="ECO:0007669"/>
    <property type="project" value="InterPro"/>
</dbReference>
<dbReference type="InterPro" id="IPR020094">
    <property type="entry name" value="TruA/RsuA/RluB/E/F_N"/>
</dbReference>
<protein>
    <submittedName>
        <fullName evidence="7">Pseudouridine synthase</fullName>
    </submittedName>
</protein>
<proteinExistence type="inferred from homology"/>
<dbReference type="SUPFAM" id="SSF55174">
    <property type="entry name" value="Alpha-L RNA-binding motif"/>
    <property type="match status" value="1"/>
</dbReference>
<dbReference type="InterPro" id="IPR020103">
    <property type="entry name" value="PsdUridine_synth_cat_dom_sf"/>
</dbReference>
<evidence type="ECO:0000256" key="3">
    <source>
        <dbReference type="ARBA" id="ARBA00023235"/>
    </source>
</evidence>
<evidence type="ECO:0000256" key="5">
    <source>
        <dbReference type="SAM" id="MobiDB-lite"/>
    </source>
</evidence>
<accession>A0A835ZDT5</accession>
<feature type="region of interest" description="Disordered" evidence="5">
    <location>
        <begin position="317"/>
        <end position="472"/>
    </location>
</feature>
<comment type="caution">
    <text evidence="7">The sequence shown here is derived from an EMBL/GenBank/DDBJ whole genome shotgun (WGS) entry which is preliminary data.</text>
</comment>
<dbReference type="Pfam" id="PF00849">
    <property type="entry name" value="PseudoU_synth_2"/>
    <property type="match status" value="1"/>
</dbReference>
<sequence length="472" mass="50866">MGGRASKVLEEGVVNGGNSGEEHAELQPQRQRTRKQHEVMRLAKRIARSGKSSRREAERLIQEGRVKPRRYLYHLQLLLSLINGAVALSPAVNVSTADRVRVDGKELSTHIAPARVWAVHKARGELVARSDEKGRRCVLERVKAVGLSDALKPVGRLDFMTEGLLLLTDDGDLARKLEHPTVGLRREYRVRVFGSVTAEKLRTMQRGCVIEGVHYKGMVVNIDRGEKHNTWLVVHCVEGKNNQIRRVCQHLNLTVNRLIRTAFGPFKLGKMASGGVAEVPLHEQFLKQVNTAMETGVPVPAPRAADPRSVRAAALTGRRRAGLARAKAVPPRPSPTKGGAAAGATAQGAAAKWGVRVKRGRGGGVTVRAPKADAEEPVREARKRKKANKVLAWKLRAKARDARQRRRAPAAAAPAAARPGVRRAAAAPARPGSRRAASAARGGGVRRAATAGAGVKRGGSRSKAQSGAGCRQ</sequence>
<dbReference type="SUPFAM" id="SSF55120">
    <property type="entry name" value="Pseudouridine synthase"/>
    <property type="match status" value="1"/>
</dbReference>
<evidence type="ECO:0000256" key="4">
    <source>
        <dbReference type="PROSITE-ProRule" id="PRU00182"/>
    </source>
</evidence>
<dbReference type="InterPro" id="IPR050343">
    <property type="entry name" value="RsuA_PseudoU_synthase"/>
</dbReference>
<gene>
    <name evidence="7" type="ORF">JKP88DRAFT_352448</name>
</gene>
<dbReference type="SMART" id="SM00363">
    <property type="entry name" value="S4"/>
    <property type="match status" value="1"/>
</dbReference>
<dbReference type="GO" id="GO:0006364">
    <property type="term" value="P:rRNA processing"/>
    <property type="evidence" value="ECO:0007669"/>
    <property type="project" value="UniProtKB-ARBA"/>
</dbReference>